<evidence type="ECO:0000313" key="4">
    <source>
        <dbReference type="EMBL" id="EEI23173.1"/>
    </source>
</evidence>
<comment type="caution">
    <text evidence="4">The sequence shown here is derived from an EMBL/GenBank/DDBJ whole genome shotgun (WGS) entry which is preliminary data.</text>
</comment>
<feature type="compositionally biased region" description="Polar residues" evidence="1">
    <location>
        <begin position="51"/>
        <end position="71"/>
    </location>
</feature>
<keyword evidence="2" id="KW-0472">Membrane</keyword>
<dbReference type="AlphaFoldDB" id="C0XN47"/>
<evidence type="ECO:0000256" key="1">
    <source>
        <dbReference type="SAM" id="MobiDB-lite"/>
    </source>
</evidence>
<feature type="compositionally biased region" description="Gly residues" evidence="1">
    <location>
        <begin position="167"/>
        <end position="176"/>
    </location>
</feature>
<keyword evidence="5" id="KW-1185">Reference proteome</keyword>
<keyword evidence="3" id="KW-0732">Signal</keyword>
<accession>C0XN47</accession>
<sequence length="374" mass="38527">MNKKFKFRWSLMASSIMLALFGFGVGGNAEADSANVSTPAQSQVIAVDPSSADSNDQSSLHNTGDNSQWALQSSSQYSESVEEAASSDSTQNSSSAVTGWNSVGSSSAVSSSDSTSSSSSNSNGGTTTTYDNANSNNVDPNSDSSSSASSSSADANSSSSEPMLGLGDKGSAGAGSGADKVVKKIIDKVVPGGGLDNTKPNVPANNSSSATTGQQAETVTGATDSSRFSDAQQSDTNGQGNAYAANSAVAAQAKRQTAIEKPSANDAMTHNSFANRVSKSDSANAQKNTTKLVSFNTFSNLFYKQALNNKKNPGKFTTSKGKKVTITTPVSSVKYTDHDVNGIVETLPVIITLSIIGIVAVSFIIFDPLRFIFR</sequence>
<gene>
    <name evidence="4" type="ORF">HMPREF0519_2658</name>
</gene>
<proteinExistence type="predicted"/>
<evidence type="ECO:0000256" key="3">
    <source>
        <dbReference type="SAM" id="SignalP"/>
    </source>
</evidence>
<feature type="signal peptide" evidence="3">
    <location>
        <begin position="1"/>
        <end position="31"/>
    </location>
</feature>
<keyword evidence="2" id="KW-0812">Transmembrane</keyword>
<feature type="compositionally biased region" description="Polar residues" evidence="1">
    <location>
        <begin position="198"/>
        <end position="240"/>
    </location>
</feature>
<feature type="compositionally biased region" description="Low complexity" evidence="1">
    <location>
        <begin position="72"/>
        <end position="166"/>
    </location>
</feature>
<reference evidence="4 5" key="1">
    <citation type="submission" date="2009-01" db="EMBL/GenBank/DDBJ databases">
        <authorList>
            <person name="Qin X."/>
            <person name="Bachman B."/>
            <person name="Battles P."/>
            <person name="Bell A."/>
            <person name="Bess C."/>
            <person name="Bickham C."/>
            <person name="Chaboub L."/>
            <person name="Chen D."/>
            <person name="Coyle M."/>
            <person name="Deiros D.R."/>
            <person name="Dinh H."/>
            <person name="Forbes L."/>
            <person name="Fowler G."/>
            <person name="Francisco L."/>
            <person name="Fu Q."/>
            <person name="Gubbala S."/>
            <person name="Hale W."/>
            <person name="Han Y."/>
            <person name="Hemphill L."/>
            <person name="Highlander S.K."/>
            <person name="Hirani K."/>
            <person name="Hogues M."/>
            <person name="Jackson L."/>
            <person name="Jakkamsetti A."/>
            <person name="Javaid M."/>
            <person name="Jiang H."/>
            <person name="Korchina V."/>
            <person name="Kovar C."/>
            <person name="Lara F."/>
            <person name="Lee S."/>
            <person name="Mata R."/>
            <person name="Mathew T."/>
            <person name="Moen C."/>
            <person name="Morales K."/>
            <person name="Munidasa M."/>
            <person name="Nazareth L."/>
            <person name="Ngo R."/>
            <person name="Nguyen L."/>
            <person name="Okwuonu G."/>
            <person name="Ongeri F."/>
            <person name="Patil S."/>
            <person name="Petrosino J."/>
            <person name="Pham C."/>
            <person name="Pham P."/>
            <person name="Pu L.-L."/>
            <person name="Puazo M."/>
            <person name="Raj R."/>
            <person name="Reid J."/>
            <person name="Rouhana J."/>
            <person name="Saada N."/>
            <person name="Shang Y."/>
            <person name="Simmons D."/>
            <person name="Thornton R."/>
            <person name="Warren J."/>
            <person name="Weissenberger G."/>
            <person name="Zhang J."/>
            <person name="Zhang L."/>
            <person name="Zhou C."/>
            <person name="Zhu D."/>
            <person name="Muzny D."/>
            <person name="Worley K."/>
            <person name="Gibbs R."/>
        </authorList>
    </citation>
    <scope>NUCLEOTIDE SEQUENCE [LARGE SCALE GENOMIC DNA]</scope>
    <source>
        <strain evidence="5">ATCC 8290 / DSM 20176 / CCUG 30140 / JCM 1155 / KCTC 3500 / NBRC 15886 / NCIMB 8040 / NRRL B-1843 / 9</strain>
    </source>
</reference>
<dbReference type="EMBL" id="ACGP01000227">
    <property type="protein sequence ID" value="EEI23173.1"/>
    <property type="molecule type" value="Genomic_DNA"/>
</dbReference>
<evidence type="ECO:0000313" key="5">
    <source>
        <dbReference type="Proteomes" id="UP000003752"/>
    </source>
</evidence>
<name>C0XN47_LENH9</name>
<feature type="region of interest" description="Disordered" evidence="1">
    <location>
        <begin position="190"/>
        <end position="241"/>
    </location>
</feature>
<dbReference type="Proteomes" id="UP000003752">
    <property type="component" value="Unassembled WGS sequence"/>
</dbReference>
<evidence type="ECO:0000256" key="2">
    <source>
        <dbReference type="SAM" id="Phobius"/>
    </source>
</evidence>
<feature type="transmembrane region" description="Helical" evidence="2">
    <location>
        <begin position="347"/>
        <end position="366"/>
    </location>
</feature>
<feature type="region of interest" description="Disordered" evidence="1">
    <location>
        <begin position="40"/>
        <end position="177"/>
    </location>
</feature>
<dbReference type="HOGENOM" id="CLU_739242_0_0_9"/>
<keyword evidence="2" id="KW-1133">Transmembrane helix</keyword>
<protein>
    <submittedName>
        <fullName evidence="4">Gram-positive signal peptide protein, YSIRK family</fullName>
    </submittedName>
</protein>
<feature type="chain" id="PRO_5002905190" evidence="3">
    <location>
        <begin position="32"/>
        <end position="374"/>
    </location>
</feature>
<organism evidence="4 5">
    <name type="scientific">Lentilactobacillus hilgardii (strain ATCC 8290 / DSM 20176 / CCUG 30140 / JCM 1155 / KCTC 3500 / NBRC 15886 / NCIMB 8040 / NRRL B-1843 / 9)</name>
    <dbReference type="NCBI Taxonomy" id="1423757"/>
    <lineage>
        <taxon>Bacteria</taxon>
        <taxon>Bacillati</taxon>
        <taxon>Bacillota</taxon>
        <taxon>Bacilli</taxon>
        <taxon>Lactobacillales</taxon>
        <taxon>Lactobacillaceae</taxon>
        <taxon>Lentilactobacillus</taxon>
    </lineage>
</organism>